<evidence type="ECO:0000313" key="2">
    <source>
        <dbReference type="Proteomes" id="UP000193100"/>
    </source>
</evidence>
<proteinExistence type="predicted"/>
<dbReference type="AlphaFoldDB" id="A0A1W6K9E4"/>
<evidence type="ECO:0000313" key="1">
    <source>
        <dbReference type="EMBL" id="ARM83929.1"/>
    </source>
</evidence>
<protein>
    <submittedName>
        <fullName evidence="1">Uncharacterized protein</fullName>
    </submittedName>
</protein>
<gene>
    <name evidence="1" type="ORF">MARSALSMR5_01851</name>
</gene>
<name>A0A1W6K9E4_9GAMM</name>
<accession>A0A1W6K9E4</accession>
<dbReference type="Proteomes" id="UP000193100">
    <property type="component" value="Chromosome"/>
</dbReference>
<sequence length="52" mass="5917">MNHQPKGSQCTACKHRNGPCSHLPFHDMPVCNVLPDGTRVVICREFERRNAK</sequence>
<dbReference type="EMBL" id="CP020931">
    <property type="protein sequence ID" value="ARM83929.1"/>
    <property type="molecule type" value="Genomic_DNA"/>
</dbReference>
<reference evidence="1 2" key="1">
    <citation type="submission" date="2017-04" db="EMBL/GenBank/DDBJ databases">
        <title>Genome Sequence of Marinobacter salarius strain SMR5 Isolated from a culture of the Diatom Skeletonema marinoi.</title>
        <authorList>
            <person name="Topel M."/>
            <person name="Pinder M.I.M."/>
            <person name="Johansson O.N."/>
            <person name="Kourtchenko O."/>
            <person name="Godhe A."/>
            <person name="Clarke A.K."/>
        </authorList>
    </citation>
    <scope>NUCLEOTIDE SEQUENCE [LARGE SCALE GENOMIC DNA]</scope>
    <source>
        <strain evidence="1 2">SMR5</strain>
    </source>
</reference>
<organism evidence="1 2">
    <name type="scientific">Marinobacter salarius</name>
    <dbReference type="NCBI Taxonomy" id="1420917"/>
    <lineage>
        <taxon>Bacteria</taxon>
        <taxon>Pseudomonadati</taxon>
        <taxon>Pseudomonadota</taxon>
        <taxon>Gammaproteobacteria</taxon>
        <taxon>Pseudomonadales</taxon>
        <taxon>Marinobacteraceae</taxon>
        <taxon>Marinobacter</taxon>
    </lineage>
</organism>